<keyword evidence="5" id="KW-1185">Reference proteome</keyword>
<dbReference type="EMBL" id="JBHSOA010000039">
    <property type="protein sequence ID" value="MFC5853789.1"/>
    <property type="molecule type" value="Genomic_DNA"/>
</dbReference>
<evidence type="ECO:0000256" key="1">
    <source>
        <dbReference type="ARBA" id="ARBA00007169"/>
    </source>
</evidence>
<name>A0ABW1DZQ2_9ACTN</name>
<comment type="caution">
    <text evidence="4">The sequence shown here is derived from an EMBL/GenBank/DDBJ whole genome shotgun (WGS) entry which is preliminary data.</text>
</comment>
<organism evidence="4 5">
    <name type="scientific">Streptomyces chlorus</name>
    <dbReference type="NCBI Taxonomy" id="887452"/>
    <lineage>
        <taxon>Bacteria</taxon>
        <taxon>Bacillati</taxon>
        <taxon>Actinomycetota</taxon>
        <taxon>Actinomycetes</taxon>
        <taxon>Kitasatosporales</taxon>
        <taxon>Streptomycetaceae</taxon>
        <taxon>Streptomyces</taxon>
    </lineage>
</organism>
<sequence length="256" mass="28080">MTHATIDTTPWVRRYHPAPQAPARLVCFPHAGGSATFYFPVSRALSPSVDVLAIQYPGRQDRHTEPCVDDMAMLADLVTDELGPWLDRPVALFGHSMGATLAYEVARRLEAAGTTLLGLFASGRGAPSRQRDERAHLATDDRLLAELRKLSGTEARMLDDQELVRMILPAVRSDYRAVETYRHRPGPPLRCPVLALVGDADPKATIDEVRSWAEHTTGPFALRVFPGGHFYLNDQAPAVLAALSSHITPDQGAERT</sequence>
<dbReference type="Proteomes" id="UP001596180">
    <property type="component" value="Unassembled WGS sequence"/>
</dbReference>
<proteinExistence type="inferred from homology"/>
<dbReference type="InterPro" id="IPR029058">
    <property type="entry name" value="AB_hydrolase_fold"/>
</dbReference>
<reference evidence="5" key="1">
    <citation type="journal article" date="2019" name="Int. J. Syst. Evol. Microbiol.">
        <title>The Global Catalogue of Microorganisms (GCM) 10K type strain sequencing project: providing services to taxonomists for standard genome sequencing and annotation.</title>
        <authorList>
            <consortium name="The Broad Institute Genomics Platform"/>
            <consortium name="The Broad Institute Genome Sequencing Center for Infectious Disease"/>
            <person name="Wu L."/>
            <person name="Ma J."/>
        </authorList>
    </citation>
    <scope>NUCLEOTIDE SEQUENCE [LARGE SCALE GENOMIC DNA]</scope>
    <source>
        <strain evidence="5">JCM 10411</strain>
    </source>
</reference>
<protein>
    <submittedName>
        <fullName evidence="4">Thioesterase II family protein</fullName>
    </submittedName>
</protein>
<dbReference type="PANTHER" id="PTHR11487:SF0">
    <property type="entry name" value="S-ACYL FATTY ACID SYNTHASE THIOESTERASE, MEDIUM CHAIN"/>
    <property type="match status" value="1"/>
</dbReference>
<keyword evidence="2" id="KW-0378">Hydrolase</keyword>
<evidence type="ECO:0000313" key="4">
    <source>
        <dbReference type="EMBL" id="MFC5853789.1"/>
    </source>
</evidence>
<dbReference type="InterPro" id="IPR020802">
    <property type="entry name" value="TesA-like"/>
</dbReference>
<dbReference type="InterPro" id="IPR001031">
    <property type="entry name" value="Thioesterase"/>
</dbReference>
<dbReference type="RefSeq" id="WP_381364415.1">
    <property type="nucleotide sequence ID" value="NZ_JBHSOA010000039.1"/>
</dbReference>
<evidence type="ECO:0000256" key="2">
    <source>
        <dbReference type="ARBA" id="ARBA00022801"/>
    </source>
</evidence>
<gene>
    <name evidence="4" type="ORF">ACFPZI_18855</name>
</gene>
<evidence type="ECO:0000313" key="5">
    <source>
        <dbReference type="Proteomes" id="UP001596180"/>
    </source>
</evidence>
<dbReference type="Pfam" id="PF00975">
    <property type="entry name" value="Thioesterase"/>
    <property type="match status" value="1"/>
</dbReference>
<accession>A0ABW1DZQ2</accession>
<dbReference type="Gene3D" id="3.40.50.1820">
    <property type="entry name" value="alpha/beta hydrolase"/>
    <property type="match status" value="1"/>
</dbReference>
<dbReference type="SUPFAM" id="SSF53474">
    <property type="entry name" value="alpha/beta-Hydrolases"/>
    <property type="match status" value="1"/>
</dbReference>
<dbReference type="PANTHER" id="PTHR11487">
    <property type="entry name" value="THIOESTERASE"/>
    <property type="match status" value="1"/>
</dbReference>
<comment type="similarity">
    <text evidence="1">Belongs to the thioesterase family.</text>
</comment>
<dbReference type="InterPro" id="IPR012223">
    <property type="entry name" value="TEII"/>
</dbReference>
<feature type="domain" description="Thioesterase TesA-like" evidence="3">
    <location>
        <begin position="26"/>
        <end position="247"/>
    </location>
</feature>
<evidence type="ECO:0000259" key="3">
    <source>
        <dbReference type="SMART" id="SM00824"/>
    </source>
</evidence>
<dbReference type="SMART" id="SM00824">
    <property type="entry name" value="PKS_TE"/>
    <property type="match status" value="1"/>
</dbReference>